<dbReference type="SUPFAM" id="SSF53335">
    <property type="entry name" value="S-adenosyl-L-methionine-dependent methyltransferases"/>
    <property type="match status" value="1"/>
</dbReference>
<dbReference type="SMR" id="P73759"/>
<reference evidence="4 5" key="1">
    <citation type="journal article" date="1995" name="DNA Res.">
        <title>Sequence analysis of the genome of the unicellular cyanobacterium Synechocystis sp. strain PCC6803. I. Sequence features in the 1 Mb region from map positions 64% to 92% of the genome.</title>
        <authorList>
            <person name="Kaneko T."/>
            <person name="Tanaka A."/>
            <person name="Sato S."/>
            <person name="Kotani H."/>
            <person name="Sazuka T."/>
            <person name="Miyajima N."/>
            <person name="Sugiura M."/>
            <person name="Tabata S."/>
        </authorList>
    </citation>
    <scope>NUCLEOTIDE SEQUENCE [LARGE SCALE GENOMIC DNA]</scope>
    <source>
        <strain evidence="5">ATCC 27184 / PCC 6803 / Kazusa</strain>
    </source>
</reference>
<dbReference type="PaxDb" id="1148-1652893"/>
<accession>P73759</accession>
<dbReference type="eggNOG" id="COG4301">
    <property type="taxonomic scope" value="Bacteria"/>
</dbReference>
<dbReference type="PANTHER" id="PTHR43397">
    <property type="entry name" value="ERGOTHIONEINE BIOSYNTHESIS PROTEIN 1"/>
    <property type="match status" value="1"/>
</dbReference>
<protein>
    <submittedName>
        <fullName evidence="4">Slr0865 protein</fullName>
    </submittedName>
</protein>
<reference evidence="4 5" key="2">
    <citation type="journal article" date="1996" name="DNA Res.">
        <title>Sequence analysis of the genome of the unicellular cyanobacterium Synechocystis sp. strain PCC6803. II. Sequence determination of the entire genome and assignment of potential protein-coding regions.</title>
        <authorList>
            <person name="Kaneko T."/>
            <person name="Sato S."/>
            <person name="Kotani H."/>
            <person name="Tanaka A."/>
            <person name="Asamizu E."/>
            <person name="Nakamura Y."/>
            <person name="Miyajima N."/>
            <person name="Hirosawa M."/>
            <person name="Sugiura M."/>
            <person name="Sasamoto S."/>
            <person name="Kimura T."/>
            <person name="Hosouchi T."/>
            <person name="Matsuno A."/>
            <person name="Muraki A."/>
            <person name="Nakazaki N."/>
            <person name="Naruo K."/>
            <person name="Okumura S."/>
            <person name="Shimpo S."/>
            <person name="Takeuchi C."/>
            <person name="Wada T."/>
            <person name="Watanabe A."/>
            <person name="Yamada M."/>
            <person name="Yasuda M."/>
            <person name="Tabata S."/>
        </authorList>
    </citation>
    <scope>NUCLEOTIDE SEQUENCE [LARGE SCALE GENOMIC DNA]</scope>
    <source>
        <strain evidence="5">ATCC 27184 / PCC 6803 / Kazusa</strain>
    </source>
</reference>
<evidence type="ECO:0000259" key="3">
    <source>
        <dbReference type="Pfam" id="PF10017"/>
    </source>
</evidence>
<dbReference type="STRING" id="1148.gene:10498679"/>
<evidence type="ECO:0000256" key="1">
    <source>
        <dbReference type="ARBA" id="ARBA00022603"/>
    </source>
</evidence>
<dbReference type="GO" id="GO:0032259">
    <property type="term" value="P:methylation"/>
    <property type="evidence" value="ECO:0007669"/>
    <property type="project" value="UniProtKB-KW"/>
</dbReference>
<dbReference type="AlphaFoldDB" id="P73759"/>
<dbReference type="InterPro" id="IPR035094">
    <property type="entry name" value="EgtD"/>
</dbReference>
<dbReference type="EnsemblBacteria" id="BAA17811">
    <property type="protein sequence ID" value="BAA17811"/>
    <property type="gene ID" value="BAA17811"/>
</dbReference>
<feature type="domain" description="Histidine-specific methyltransferase SAM-dependent" evidence="3">
    <location>
        <begin position="28"/>
        <end position="335"/>
    </location>
</feature>
<dbReference type="KEGG" id="syn:slr0865"/>
<gene>
    <name evidence="4" type="ordered locus">slr0865</name>
</gene>
<keyword evidence="5" id="KW-1185">Reference proteome</keyword>
<evidence type="ECO:0000256" key="2">
    <source>
        <dbReference type="ARBA" id="ARBA00022679"/>
    </source>
</evidence>
<dbReference type="InterPro" id="IPR029063">
    <property type="entry name" value="SAM-dependent_MTases_sf"/>
</dbReference>
<dbReference type="PIRSF" id="PIRSF018005">
    <property type="entry name" value="UCP018005"/>
    <property type="match status" value="1"/>
</dbReference>
<organism evidence="4 5">
    <name type="scientific">Synechocystis sp. (strain ATCC 27184 / PCC 6803 / Kazusa)</name>
    <dbReference type="NCBI Taxonomy" id="1111708"/>
    <lineage>
        <taxon>Bacteria</taxon>
        <taxon>Bacillati</taxon>
        <taxon>Cyanobacteriota</taxon>
        <taxon>Cyanophyceae</taxon>
        <taxon>Synechococcales</taxon>
        <taxon>Merismopediaceae</taxon>
        <taxon>Synechocystis</taxon>
    </lineage>
</organism>
<evidence type="ECO:0000313" key="4">
    <source>
        <dbReference type="EMBL" id="BAA17811.1"/>
    </source>
</evidence>
<dbReference type="GO" id="GO:0052706">
    <property type="term" value="F:L-histidine N(alpha)-methyltransferase activity"/>
    <property type="evidence" value="ECO:0000318"/>
    <property type="project" value="GO_Central"/>
</dbReference>
<name>P73759_SYNY3</name>
<dbReference type="Gene3D" id="3.40.50.150">
    <property type="entry name" value="Vaccinia Virus protein VP39"/>
    <property type="match status" value="1"/>
</dbReference>
<dbReference type="InParanoid" id="P73759"/>
<dbReference type="PIR" id="S74850">
    <property type="entry name" value="S74850"/>
</dbReference>
<dbReference type="InterPro" id="IPR019257">
    <property type="entry name" value="MeTrfase_dom"/>
</dbReference>
<proteinExistence type="predicted"/>
<keyword evidence="2" id="KW-0808">Transferase</keyword>
<dbReference type="PhylomeDB" id="P73759"/>
<dbReference type="InterPro" id="IPR017804">
    <property type="entry name" value="MeTrfase_EgtD-like"/>
</dbReference>
<sequence>MVSVQNSLRLQIENRLLSHPQSYVNHGQDVIAGLQQSPKTLPPHYFYDDRGSLLFEQICLLPEYYPTRTEASILQAIAKELVQITGPCDFIELGSGSSTKTRILLDAFAEENIALRYIPVDISEAILRENAEAILATYLHLTVQGLVSTYQLALASLPDHNYPHRLMAFLGSSLGNFSPEDCQVFFEQVGQALDPGDYFLLGVDLCKPADILEAAYNDAQGVTAEFNLNMLRHLNWRFQGNFALDNFSHRAVFNQQKSQIEMYLRSGTKQTVRLENLDLTVDLQAGETILTEISRKFSLHANNPNAIPRQLADHGLEPLQVWTDDQQWFAVILSRVN</sequence>
<keyword evidence="1" id="KW-0489">Methyltransferase</keyword>
<dbReference type="Proteomes" id="UP000001425">
    <property type="component" value="Chromosome"/>
</dbReference>
<dbReference type="EMBL" id="BA000022">
    <property type="protein sequence ID" value="BAA17811.1"/>
    <property type="molecule type" value="Genomic_DNA"/>
</dbReference>
<dbReference type="NCBIfam" id="TIGR03438">
    <property type="entry name" value="egtD_ergothio"/>
    <property type="match status" value="1"/>
</dbReference>
<dbReference type="InterPro" id="IPR051128">
    <property type="entry name" value="EgtD_Methyltrsf_superfamily"/>
</dbReference>
<evidence type="ECO:0000313" key="5">
    <source>
        <dbReference type="Proteomes" id="UP000001425"/>
    </source>
</evidence>
<dbReference type="PANTHER" id="PTHR43397:SF1">
    <property type="entry name" value="ERGOTHIONEINE BIOSYNTHESIS PROTEIN 1"/>
    <property type="match status" value="1"/>
</dbReference>
<dbReference type="Pfam" id="PF10017">
    <property type="entry name" value="Methyltransf_33"/>
    <property type="match status" value="1"/>
</dbReference>